<dbReference type="Proteomes" id="UP001386955">
    <property type="component" value="Unassembled WGS sequence"/>
</dbReference>
<comment type="caution">
    <text evidence="1">The sequence shown here is derived from an EMBL/GenBank/DDBJ whole genome shotgun (WGS) entry which is preliminary data.</text>
</comment>
<reference evidence="1 2" key="1">
    <citation type="submission" date="2024-01" db="EMBL/GenBank/DDBJ databases">
        <title>The genomes of 5 underutilized Papilionoideae crops provide insights into root nodulation and disease resistanc.</title>
        <authorList>
            <person name="Jiang F."/>
        </authorList>
    </citation>
    <scope>NUCLEOTIDE SEQUENCE [LARGE SCALE GENOMIC DNA]</scope>
    <source>
        <strain evidence="1">DUOXIRENSHENG_FW03</strain>
        <tissue evidence="1">Leaves</tissue>
    </source>
</reference>
<name>A0AAN9XJ77_PSOTE</name>
<keyword evidence="2" id="KW-1185">Reference proteome</keyword>
<gene>
    <name evidence="1" type="ORF">VNO78_14983</name>
</gene>
<evidence type="ECO:0000313" key="2">
    <source>
        <dbReference type="Proteomes" id="UP001386955"/>
    </source>
</evidence>
<dbReference type="AlphaFoldDB" id="A0AAN9XJ77"/>
<sequence length="129" mass="14962">MVGACLLFSSFSVCNTFCTSNYGIACIRYFTGMKIISTNVRTLLYHIIYKILLVSCKRRSRVRIKLKGWYSDISYWIPFGERLKQPKRDAAIGTRECLTTVLENPPQISQPRERKKGWLDIGYWILDIG</sequence>
<accession>A0AAN9XJ77</accession>
<dbReference type="EMBL" id="JAYMYS010000004">
    <property type="protein sequence ID" value="KAK7394455.1"/>
    <property type="molecule type" value="Genomic_DNA"/>
</dbReference>
<proteinExistence type="predicted"/>
<protein>
    <submittedName>
        <fullName evidence="1">Uncharacterized protein</fullName>
    </submittedName>
</protein>
<evidence type="ECO:0000313" key="1">
    <source>
        <dbReference type="EMBL" id="KAK7394455.1"/>
    </source>
</evidence>
<organism evidence="1 2">
    <name type="scientific">Psophocarpus tetragonolobus</name>
    <name type="common">Winged bean</name>
    <name type="synonym">Dolichos tetragonolobus</name>
    <dbReference type="NCBI Taxonomy" id="3891"/>
    <lineage>
        <taxon>Eukaryota</taxon>
        <taxon>Viridiplantae</taxon>
        <taxon>Streptophyta</taxon>
        <taxon>Embryophyta</taxon>
        <taxon>Tracheophyta</taxon>
        <taxon>Spermatophyta</taxon>
        <taxon>Magnoliopsida</taxon>
        <taxon>eudicotyledons</taxon>
        <taxon>Gunneridae</taxon>
        <taxon>Pentapetalae</taxon>
        <taxon>rosids</taxon>
        <taxon>fabids</taxon>
        <taxon>Fabales</taxon>
        <taxon>Fabaceae</taxon>
        <taxon>Papilionoideae</taxon>
        <taxon>50 kb inversion clade</taxon>
        <taxon>NPAAA clade</taxon>
        <taxon>indigoferoid/millettioid clade</taxon>
        <taxon>Phaseoleae</taxon>
        <taxon>Psophocarpus</taxon>
    </lineage>
</organism>